<evidence type="ECO:0000313" key="2">
    <source>
        <dbReference type="EMBL" id="MBB5032395.1"/>
    </source>
</evidence>
<feature type="transmembrane region" description="Helical" evidence="1">
    <location>
        <begin position="69"/>
        <end position="93"/>
    </location>
</feature>
<keyword evidence="1" id="KW-1133">Transmembrane helix</keyword>
<dbReference type="AlphaFoldDB" id="A0A7W7YAA2"/>
<reference evidence="2 3" key="1">
    <citation type="submission" date="2020-08" db="EMBL/GenBank/DDBJ databases">
        <title>Genomic Encyclopedia of Type Strains, Phase IV (KMG-IV): sequencing the most valuable type-strain genomes for metagenomic binning, comparative biology and taxonomic classification.</title>
        <authorList>
            <person name="Goeker M."/>
        </authorList>
    </citation>
    <scope>NUCLEOTIDE SEQUENCE [LARGE SCALE GENOMIC DNA]</scope>
    <source>
        <strain evidence="2 3">DSM 12252</strain>
    </source>
</reference>
<keyword evidence="3" id="KW-1185">Reference proteome</keyword>
<keyword evidence="1" id="KW-0812">Transmembrane</keyword>
<evidence type="ECO:0000313" key="3">
    <source>
        <dbReference type="Proteomes" id="UP000590740"/>
    </source>
</evidence>
<feature type="transmembrane region" description="Helical" evidence="1">
    <location>
        <begin position="36"/>
        <end position="57"/>
    </location>
</feature>
<protein>
    <submittedName>
        <fullName evidence="2">Uncharacterized protein</fullName>
    </submittedName>
</protein>
<organism evidence="2 3">
    <name type="scientific">Prosthecobacter vanneervenii</name>
    <dbReference type="NCBI Taxonomy" id="48466"/>
    <lineage>
        <taxon>Bacteria</taxon>
        <taxon>Pseudomonadati</taxon>
        <taxon>Verrucomicrobiota</taxon>
        <taxon>Verrucomicrobiia</taxon>
        <taxon>Verrucomicrobiales</taxon>
        <taxon>Verrucomicrobiaceae</taxon>
        <taxon>Prosthecobacter</taxon>
    </lineage>
</organism>
<evidence type="ECO:0000256" key="1">
    <source>
        <dbReference type="SAM" id="Phobius"/>
    </source>
</evidence>
<feature type="transmembrane region" description="Helical" evidence="1">
    <location>
        <begin position="6"/>
        <end position="24"/>
    </location>
</feature>
<name>A0A7W7YAA2_9BACT</name>
<dbReference type="EMBL" id="JACHIG010000003">
    <property type="protein sequence ID" value="MBB5032395.1"/>
    <property type="molecule type" value="Genomic_DNA"/>
</dbReference>
<accession>A0A7W7YAA2</accession>
<sequence>MTLHAVLLTIGDVVGVLALLNFMFGAPLEKSWRQCCMRAAVPVAIWSSFRLATIIVFHEPYETPMLGFFLAPLVAVGYAVIARVIVQEVLWIWRILARSAKIY</sequence>
<comment type="caution">
    <text evidence="2">The sequence shown here is derived from an EMBL/GenBank/DDBJ whole genome shotgun (WGS) entry which is preliminary data.</text>
</comment>
<gene>
    <name evidence="2" type="ORF">HNQ65_001972</name>
</gene>
<dbReference type="RefSeq" id="WP_184339323.1">
    <property type="nucleotide sequence ID" value="NZ_JACHIG010000003.1"/>
</dbReference>
<keyword evidence="1" id="KW-0472">Membrane</keyword>
<proteinExistence type="predicted"/>
<dbReference type="Proteomes" id="UP000590740">
    <property type="component" value="Unassembled WGS sequence"/>
</dbReference>